<dbReference type="InterPro" id="IPR046803">
    <property type="entry name" value="DNAPKcs_CC1-2"/>
</dbReference>
<dbReference type="Gene3D" id="3.30.1010.10">
    <property type="entry name" value="Phosphatidylinositol 3-kinase Catalytic Subunit, Chain A, domain 4"/>
    <property type="match status" value="1"/>
</dbReference>
<dbReference type="InterPro" id="IPR003151">
    <property type="entry name" value="PIK-rel_kinase_FAT"/>
</dbReference>
<gene>
    <name evidence="11" type="ORF">BCR42DRAFT_379655</name>
</gene>
<organism evidence="11 12">
    <name type="scientific">Absidia repens</name>
    <dbReference type="NCBI Taxonomy" id="90262"/>
    <lineage>
        <taxon>Eukaryota</taxon>
        <taxon>Fungi</taxon>
        <taxon>Fungi incertae sedis</taxon>
        <taxon>Mucoromycota</taxon>
        <taxon>Mucoromycotina</taxon>
        <taxon>Mucoromycetes</taxon>
        <taxon>Mucorales</taxon>
        <taxon>Cunninghamellaceae</taxon>
        <taxon>Absidia</taxon>
    </lineage>
</organism>
<dbReference type="InterPro" id="IPR000403">
    <property type="entry name" value="PI3/4_kinase_cat_dom"/>
</dbReference>
<accession>A0A1X2I911</accession>
<evidence type="ECO:0000256" key="4">
    <source>
        <dbReference type="ARBA" id="ARBA00022553"/>
    </source>
</evidence>
<evidence type="ECO:0000256" key="6">
    <source>
        <dbReference type="ARBA" id="ARBA00023242"/>
    </source>
</evidence>
<dbReference type="GO" id="GO:0006303">
    <property type="term" value="P:double-strand break repair via nonhomologous end joining"/>
    <property type="evidence" value="ECO:0007669"/>
    <property type="project" value="InterPro"/>
</dbReference>
<evidence type="ECO:0000259" key="8">
    <source>
        <dbReference type="PROSITE" id="PS50290"/>
    </source>
</evidence>
<dbReference type="InterPro" id="IPR003152">
    <property type="entry name" value="FATC_dom"/>
</dbReference>
<dbReference type="InterPro" id="IPR012582">
    <property type="entry name" value="DNAPKcs_CC3"/>
</dbReference>
<evidence type="ECO:0000313" key="12">
    <source>
        <dbReference type="Proteomes" id="UP000193560"/>
    </source>
</evidence>
<comment type="subcellular location">
    <subcellularLocation>
        <location evidence="1">Nucleus</location>
        <location evidence="1">Nucleolus</location>
    </subcellularLocation>
</comment>
<keyword evidence="12" id="KW-1185">Reference proteome</keyword>
<keyword evidence="3" id="KW-0418">Kinase</keyword>
<dbReference type="STRING" id="90262.A0A1X2I911"/>
<dbReference type="InterPro" id="IPR016024">
    <property type="entry name" value="ARM-type_fold"/>
</dbReference>
<dbReference type="PROSITE" id="PS51190">
    <property type="entry name" value="FATC"/>
    <property type="match status" value="1"/>
</dbReference>
<dbReference type="Pfam" id="PF20500">
    <property type="entry name" value="DNA-PKcs_N"/>
    <property type="match status" value="1"/>
</dbReference>
<keyword evidence="3" id="KW-0808">Transferase</keyword>
<evidence type="ECO:0000259" key="9">
    <source>
        <dbReference type="PROSITE" id="PS51189"/>
    </source>
</evidence>
<dbReference type="CDD" id="cd05172">
    <property type="entry name" value="PIKKc_DNA-PK"/>
    <property type="match status" value="1"/>
</dbReference>
<feature type="domain" description="FAT" evidence="9">
    <location>
        <begin position="2843"/>
        <end position="3486"/>
    </location>
</feature>
<dbReference type="Pfam" id="PF20502">
    <property type="entry name" value="DNAPKcs_CC1-2"/>
    <property type="match status" value="2"/>
</dbReference>
<dbReference type="PROSITE" id="PS51189">
    <property type="entry name" value="FAT"/>
    <property type="match status" value="1"/>
</dbReference>
<feature type="domain" description="PI3K/PI4K catalytic" evidence="8">
    <location>
        <begin position="3670"/>
        <end position="3992"/>
    </location>
</feature>
<dbReference type="PANTHER" id="PTHR11139">
    <property type="entry name" value="ATAXIA TELANGIECTASIA MUTATED ATM -RELATED"/>
    <property type="match status" value="1"/>
</dbReference>
<evidence type="ECO:0000259" key="10">
    <source>
        <dbReference type="PROSITE" id="PS51190"/>
    </source>
</evidence>
<dbReference type="InterPro" id="IPR036940">
    <property type="entry name" value="PI3/4_kinase_cat_sf"/>
</dbReference>
<dbReference type="InterPro" id="IPR037706">
    <property type="entry name" value="DNA-PK_dom"/>
</dbReference>
<evidence type="ECO:0000256" key="7">
    <source>
        <dbReference type="SAM" id="MobiDB-lite"/>
    </source>
</evidence>
<evidence type="ECO:0000256" key="1">
    <source>
        <dbReference type="ARBA" id="ARBA00004604"/>
    </source>
</evidence>
<dbReference type="InterPro" id="IPR011009">
    <property type="entry name" value="Kinase-like_dom_sf"/>
</dbReference>
<proteinExistence type="predicted"/>
<dbReference type="Pfam" id="PF02260">
    <property type="entry name" value="FATC"/>
    <property type="match status" value="1"/>
</dbReference>
<dbReference type="Pfam" id="PF19704">
    <property type="entry name" value="DNAPKcs_CC5"/>
    <property type="match status" value="2"/>
</dbReference>
<dbReference type="SMART" id="SM01344">
    <property type="entry name" value="NUC194"/>
    <property type="match status" value="1"/>
</dbReference>
<protein>
    <recommendedName>
        <fullName evidence="2">DNA-dependent protein kinase catalytic subunit</fullName>
    </recommendedName>
</protein>
<dbReference type="GO" id="GO:0000723">
    <property type="term" value="P:telomere maintenance"/>
    <property type="evidence" value="ECO:0007669"/>
    <property type="project" value="TreeGrafter"/>
</dbReference>
<keyword evidence="5" id="KW-0227">DNA damage</keyword>
<dbReference type="SMART" id="SM01343">
    <property type="entry name" value="FATC"/>
    <property type="match status" value="1"/>
</dbReference>
<keyword evidence="3" id="KW-0723">Serine/threonine-protein kinase</keyword>
<dbReference type="GO" id="GO:0004677">
    <property type="term" value="F:DNA-dependent protein kinase activity"/>
    <property type="evidence" value="ECO:0007669"/>
    <property type="project" value="InterPro"/>
</dbReference>
<dbReference type="Pfam" id="PF08163">
    <property type="entry name" value="DNAPKcs_CC3"/>
    <property type="match status" value="1"/>
</dbReference>
<dbReference type="InterPro" id="IPR045581">
    <property type="entry name" value="DNAPKcs_CC5"/>
</dbReference>
<comment type="caution">
    <text evidence="11">The sequence shown here is derived from an EMBL/GenBank/DDBJ whole genome shotgun (WGS) entry which is preliminary data.</text>
</comment>
<keyword evidence="4" id="KW-0597">Phosphoprotein</keyword>
<feature type="domain" description="FATC" evidence="10">
    <location>
        <begin position="4055"/>
        <end position="4087"/>
    </location>
</feature>
<dbReference type="InterPro" id="IPR046804">
    <property type="entry name" value="DNA-PKcs_N"/>
</dbReference>
<sequence length="4087" mass="464825">MTGIPHLTSLLEDLNRYTPQSYENNNIAELLDPKTLSLDLASTVTNDILQTDYEYVASLLFQPETGVLNFLRSNLYTKDPAIRSGQATVLEFILTFFLQTQSALQPYFKSIEQTCIALASGGSSSAVRVKALEMLIELVKYFSSSDNTSMNVKEVYEKFSYEFKLPISAVPTTVKGSIIELLGTITQYHADKIELIQTKMLARNCAMMLDKLLEDKQKLEHSSIVGVLNGLSSLLSNKRYNTNQLAIETKNLYIHLMAILKNTEKLSRYALPLAAMSLLIDHAQLFDVYFIQDYADIYATIKKMCAHNNRDLSKMGYRVLESFFKKIGAAVAKNDSVQEKEVFKYFMAIFVNGLNQELDELDFQTFSISVRGIGYFAQAAKLFMGNDELESLQEQLIKKGNWLCSEISSDEVKLVTHLPSFIQAYSQFIQQCTVIQPALMSIICKMTDAFILHYGDASMYGRTPGIFAIQYLIKILFIKGEGFLRQYLASFFYTSLISTCNAKGTTQGVLNDEFMSGYKELIYFWSSLLTNRYFSNTTTHNEDDGDEGDKKNQQIQAVLYDELLSSVLRMVKALDLNVKATDDDDDDNENDDTSLTPMTTDKNQEIGYFSNLAPVNQKDFILYQNLVGVWCTLLPRLDNQRLPEWIGIAGTALIEASLQNPLVSGFYRMLATTLAITKKMRLFDGCKERNITSIKGPAIKTPVDEAYIVFYDYMHQVWHKMKQFKDELLVSCLRLILACPLDFFDIGELVPPLQIAVRYGLSYYPMATLALDTLEQLVDVDSPTYKAIQDHPTFLQSILPLFNEYLMMDLVSEDDTKQQNASDKTFRAATRTTRLREKVHRKLNRDELGDVEDEDLAIGLRDIQLRLMRFLGHLGGANKYMLHSSTGDLVPQDYHVERTSGRQQQHQLLAWDPDRQLTIHVPFPNAGIQLPMDELLPHICALAESSPDRKIKVASGEFLHGLVLVMIGNSAFQARDRRGAVVSRYHQLYQHIFPVLIRLSVDLDQVTRDMFQSLVAQVIHWLTNNAQYENPETILLLQTCLEAACSTQAALRDYGASCVYEFVKWSIKQTSAQATHSPMNIKSLLKRLYHLTTHPSAAKRLGASMIFNNIYRLFREEQSLVNEYTLELLYHFMFSMRLSENDHPSLGTQQKTRESISHLKRIIRVKSSLFLTESSVRRPFPGADHTDLQTVVEWCFQETGRIEREYAKICMEFFSEFVLILPDTNNAQEWLAKKITNEPDYLMGVYHTSSLVPLSGSAHGRNESLPTDSGSRLDWLKQFGSTLDAYVWLLERNALTLVNCTVLGKNQQGFSLADICVSFLQLDMGGDESETLNEQLQVKSFKAYNSFRIVCLLNALLESLPSNEKGNNISKVVELVENMGLLALPVFASLITSMLLLPHHLSAAVQSGHNSLSSWINTKKVRSSGVHLLQFVKQHWAGSALEMFCSAIAEGLSAANITAISSTIHQGSLQDVTEALNGIKYLQRLDLLDRVCLSWYKLDSYGGPSSADSLCATLFNQSVQMRNNDDPNIITLSGKMIQLAFGQPGFAETHALELLGYTDNGEMNPDIDQQAIYQRHSEDINSCIALNFQHFIPFFIKNLDNDFIKQVIMGLLDHLKFVRNTNVQEIRHFSHQLIASPLFLDEIKRQWNTLGDYSTLVAVMKGIFGANGTIFMQAKPTPVCETFVAIMEQLLDRAYPLVDKNEAFDLLPFFLQVEGPHTDRISKSLKTVMNTQFPLSFSDLNPSSLIYNESMTALKTLLNIMATFHSVIIFNVLMPTFMQDNGKLYQDVIAPSISIFANGLSLSSFMKIAQTTFSYFMDMTLYSGHRMKAMELMVSILFLVPRDYVISFYEANIVDIMTIIKQEELRRGTDDEIAMDLSEKASCFRLMQVLYELLPSKQVHSPESKISGLWEKSENKPSQGRKMTIDLVSQAHQAKSKKHPLESEKLAKARLAYQQAAYNAAAASILRTQKSEKFFVGFLFQEKPSEPLWENLLDPSTKLDLAVELTQPLLKTRLEQFGRNFAQRTKDIESTAPVFMASVGLIGSSLSQPSLSEVALDTLGQKESSTQRAIADDQMDIEGESIEPEAESGTTIRDLTELELDQFNLNPCMKLLGAVVQRLHSAITPPDENPTNMPLWMVEIHRAFTSHDSSLLQQLFLAKVIINSPEVFERYAQFWLRPLIQLAMRGNEYGQPINYFVQDLCVLIIAWGKTTTLQNNDDDRYLLYKFVNYLVSHSYHTNTQVLRNNIQILKSVFENWNKLIIVPTKSIFLELSTNDTQTKRNLSGLQIAGLVLAYGHDIFYDGPEVDMTGLDEPEFYRALFGNMKNKYTEVVCSAAEVIGWSLTEMIKRNRDDSMVTEIKNHLSHLVSKYDTTNTDLFLSVMYRLHLHDDNLCRPSLPKILYMLPRLTGQPLINALEVISGCVDKSSDDIFIDLKGKGLLKIINLRNDGSQSAILKLVNKIAPGINVEQAQYFFGDLVAAFTGHSSQDCREQYYKLLQLLYDNYQDIVPFGDEIKLEILRGLVDNSDDIRNNVGMYLRNKFGVTNDIYERTKIIIKEMFMPPIENMYISYATQMLLQTTADSYEYDKPLFSRPLPNAHFDDHIQHIDTSWRRNLSMAPLFVASQEQYNASSAYLENQLRQTQQSLEFSQTQAGGGSSLMSTFAGPSIPSTLTATSQATTQSPTSQRESDDQTRQDQYTNLRRRYVRSSVESTTAFFRRRHDRMARNLQKFQALQKQQREKKVVMHRKYRIGELPDIQIKYSELIEPLQALGRSDQTIASILYTQLVVAIGNNAESSASKEDYKSDIVTTIDHNLNSSILFFPPTIGSFLRVFFELGGKNMSSDLVKVVSERSFNHHLGIAVLEKQIENGTATQMEKPTKRTRYEGSTVNLPASLQEWIDLATLYQDIDEPEIFQSIYRTHVASKDLPKRAVDSEIRGDIALSCNLFQEAMETHYTETAPEEYNLWAKEGLRCFEQLTQWDDVSFHVSNDLGGEYKKLWDKNYLIPYLHYFLRSNTKLREGILDENNNLVRWTTTNPNPVYSFVNDSIQSKEKLEYLIEHHAAEISMATINMNDLERAGHFIRQSFESFHSTWTSLHPLSKTSRMKRLSLLQKNIEIEDFLDMVGKIQRNDSKNSDISHYIRTLQSRYPDPKLDGMDLWDDVIDSRSVFLSVISKASSVAQSNESIKYLLATSQKHFMTEMISAARRQNNFNVAISRWQSLANLGNVEAYQRNYAYINIELQRCMASDNRTTRAKLMARTLGSVFGYKLPGSVQAEDTNFTIDYHLTASKVIETSWLHLQDYPSSYQDFISNKQVNKQFSQRQFKGVNEFASQLTMEGYNHLLSASAMASEQSSSLEAECAWKFGDYCDNALRANENSSESFSITINSIQYSKVVVNNFFRAIQLGQQKAVERFPRLLELIERYPSTGDDFKTHAINSSVTWSYIRWIPQLVAILDKPAAKYVFPLVLKLAQEYPAALYYPFQLSNEHYECYKEQLDTVNREAIAQIKETIKSPLMETFTGELRRLTNPEHIVKDFLDFIMSLGQKVDVNNTFLDDSYQQFCDLLLDPTNSKLGTIPKAFAVKHASQLREILGKNGSKIRTMSDRQRTKLMKYYQTNIQNQKLPGAPELLKSYSPWLSSFQSTNFKEQIEIPGQYNGRSKPDPESHVKIASFDERLLVMGSLRKPKRLRIYGTDGNESLFLVKGGEDLRLDQRIQQLFTVMNELIRKEPYCAKHDVTLTTYNVIPMATNIGMIEWVQDTKPLRNCIEEQLNNKGLMLRIQENYRIFVSKFKGDIMGYHNLFKAPRDTVVRNFLQQTGSFRDNILKEYLMKLAASPEAFIFMRNNFAHSLGAICIAGYLLGIGDRHLENILVDKKRGTLLAIDFGHAFGSATELLPVPEMMPFRLTRQLVGALEPLGIKGILEVIMVHTLEAIQMEKQVILNVMDVFVKEPLLDWKKIAAKQAKVQKSNNDAISNDQGSNASDFLAGSNSSTSTNEEYEWYPQQKIETARKKLDGFNPTEILLEELEHGHSGKAYLKGLQKVIKGEEGTNIRASTGQKCQNSLEQVQCLIDLATDPNILGRTWAGWQSFI</sequence>
<evidence type="ECO:0000313" key="11">
    <source>
        <dbReference type="EMBL" id="ORZ11957.1"/>
    </source>
</evidence>
<dbReference type="InterPro" id="IPR050517">
    <property type="entry name" value="DDR_Repair_Kinase"/>
</dbReference>
<dbReference type="SUPFAM" id="SSF48371">
    <property type="entry name" value="ARM repeat"/>
    <property type="match status" value="3"/>
</dbReference>
<feature type="region of interest" description="Disordered" evidence="7">
    <location>
        <begin position="3965"/>
        <end position="3995"/>
    </location>
</feature>
<evidence type="ECO:0000256" key="2">
    <source>
        <dbReference type="ARBA" id="ARBA00018077"/>
    </source>
</evidence>
<dbReference type="EMBL" id="MCGE01000020">
    <property type="protein sequence ID" value="ORZ11957.1"/>
    <property type="molecule type" value="Genomic_DNA"/>
</dbReference>
<reference evidence="11 12" key="1">
    <citation type="submission" date="2016-07" db="EMBL/GenBank/DDBJ databases">
        <title>Pervasive Adenine N6-methylation of Active Genes in Fungi.</title>
        <authorList>
            <consortium name="DOE Joint Genome Institute"/>
            <person name="Mondo S.J."/>
            <person name="Dannebaum R.O."/>
            <person name="Kuo R.C."/>
            <person name="Labutti K."/>
            <person name="Haridas S."/>
            <person name="Kuo A."/>
            <person name="Salamov A."/>
            <person name="Ahrendt S.R."/>
            <person name="Lipzen A."/>
            <person name="Sullivan W."/>
            <person name="Andreopoulos W.B."/>
            <person name="Clum A."/>
            <person name="Lindquist E."/>
            <person name="Daum C."/>
            <person name="Ramamoorthy G.K."/>
            <person name="Gryganskyi A."/>
            <person name="Culley D."/>
            <person name="Magnuson J.K."/>
            <person name="James T.Y."/>
            <person name="O'Malley M.A."/>
            <person name="Stajich J.E."/>
            <person name="Spatafora J.W."/>
            <person name="Visel A."/>
            <person name="Grigoriev I.V."/>
        </authorList>
    </citation>
    <scope>NUCLEOTIDE SEQUENCE [LARGE SCALE GENOMIC DNA]</scope>
    <source>
        <strain evidence="11 12">NRRL 1336</strain>
    </source>
</reference>
<dbReference type="Pfam" id="PF02259">
    <property type="entry name" value="FAT"/>
    <property type="match status" value="1"/>
</dbReference>
<evidence type="ECO:0000256" key="3">
    <source>
        <dbReference type="ARBA" id="ARBA00022527"/>
    </source>
</evidence>
<dbReference type="SMART" id="SM00146">
    <property type="entry name" value="PI3Kc"/>
    <property type="match status" value="1"/>
</dbReference>
<dbReference type="InterPro" id="IPR014009">
    <property type="entry name" value="PIK_FAT"/>
</dbReference>
<feature type="compositionally biased region" description="Low complexity" evidence="7">
    <location>
        <begin position="2667"/>
        <end position="2684"/>
    </location>
</feature>
<dbReference type="SUPFAM" id="SSF56112">
    <property type="entry name" value="Protein kinase-like (PK-like)"/>
    <property type="match status" value="1"/>
</dbReference>
<dbReference type="PANTHER" id="PTHR11139:SF68">
    <property type="entry name" value="DNA-DEPENDENT PROTEIN KINASE CATALYTIC SUBUNIT"/>
    <property type="match status" value="1"/>
</dbReference>
<evidence type="ECO:0000256" key="5">
    <source>
        <dbReference type="ARBA" id="ARBA00022763"/>
    </source>
</evidence>
<feature type="compositionally biased region" description="Polar residues" evidence="7">
    <location>
        <begin position="3965"/>
        <end position="3979"/>
    </location>
</feature>
<dbReference type="Proteomes" id="UP000193560">
    <property type="component" value="Unassembled WGS sequence"/>
</dbReference>
<dbReference type="PROSITE" id="PS50290">
    <property type="entry name" value="PI3_4_KINASE_3"/>
    <property type="match status" value="1"/>
</dbReference>
<name>A0A1X2I911_9FUNG</name>
<dbReference type="Gene3D" id="1.10.1070.11">
    <property type="entry name" value="Phosphatidylinositol 3-/4-kinase, catalytic domain"/>
    <property type="match status" value="1"/>
</dbReference>
<keyword evidence="6" id="KW-0539">Nucleus</keyword>
<dbReference type="GO" id="GO:0005730">
    <property type="term" value="C:nucleolus"/>
    <property type="evidence" value="ECO:0007669"/>
    <property type="project" value="UniProtKB-SubCell"/>
</dbReference>
<feature type="region of interest" description="Disordered" evidence="7">
    <location>
        <begin position="2656"/>
        <end position="2697"/>
    </location>
</feature>
<dbReference type="Pfam" id="PF00454">
    <property type="entry name" value="PI3_PI4_kinase"/>
    <property type="match status" value="1"/>
</dbReference>
<dbReference type="OrthoDB" id="381190at2759"/>